<dbReference type="CDD" id="cd00616">
    <property type="entry name" value="AHBA_syn"/>
    <property type="match status" value="1"/>
</dbReference>
<protein>
    <submittedName>
        <fullName evidence="6">Aminotransferase, DegT/DnrJ/EryC1/StrS family</fullName>
    </submittedName>
</protein>
<dbReference type="Gene3D" id="3.40.640.10">
    <property type="entry name" value="Type I PLP-dependent aspartate aminotransferase-like (Major domain)"/>
    <property type="match status" value="1"/>
</dbReference>
<keyword evidence="1 4" id="KW-0663">Pyridoxal phosphate</keyword>
<dbReference type="InterPro" id="IPR015422">
    <property type="entry name" value="PyrdxlP-dep_Trfase_small"/>
</dbReference>
<dbReference type="AlphaFoldDB" id="A0A0P9J7U5"/>
<evidence type="ECO:0000313" key="6">
    <source>
        <dbReference type="EMBL" id="KPW45968.1"/>
    </source>
</evidence>
<organism evidence="6 7">
    <name type="scientific">Pseudomonas syringae pv. antirrhini</name>
    <dbReference type="NCBI Taxonomy" id="251702"/>
    <lineage>
        <taxon>Bacteria</taxon>
        <taxon>Pseudomonadati</taxon>
        <taxon>Pseudomonadota</taxon>
        <taxon>Gammaproteobacteria</taxon>
        <taxon>Pseudomonadales</taxon>
        <taxon>Pseudomonadaceae</taxon>
        <taxon>Pseudomonas</taxon>
    </lineage>
</organism>
<dbReference type="Proteomes" id="UP000050425">
    <property type="component" value="Unassembled WGS sequence"/>
</dbReference>
<gene>
    <name evidence="6" type="ORF">ALO88_04244</name>
</gene>
<evidence type="ECO:0000256" key="3">
    <source>
        <dbReference type="PIRSR" id="PIRSR000390-1"/>
    </source>
</evidence>
<dbReference type="Pfam" id="PF01041">
    <property type="entry name" value="DegT_DnrJ_EryC1"/>
    <property type="match status" value="1"/>
</dbReference>
<dbReference type="EMBL" id="LJPT01000137">
    <property type="protein sequence ID" value="KPW45968.1"/>
    <property type="molecule type" value="Genomic_DNA"/>
</dbReference>
<dbReference type="InterPro" id="IPR000653">
    <property type="entry name" value="DegT/StrS_aminotransferase"/>
</dbReference>
<accession>A0A0P9J7U5</accession>
<evidence type="ECO:0000313" key="7">
    <source>
        <dbReference type="Proteomes" id="UP000050425"/>
    </source>
</evidence>
<dbReference type="Gene3D" id="3.90.1150.10">
    <property type="entry name" value="Aspartate Aminotransferase, domain 1"/>
    <property type="match status" value="1"/>
</dbReference>
<dbReference type="PANTHER" id="PTHR30244">
    <property type="entry name" value="TRANSAMINASE"/>
    <property type="match status" value="1"/>
</dbReference>
<evidence type="ECO:0000256" key="4">
    <source>
        <dbReference type="PIRSR" id="PIRSR000390-2"/>
    </source>
</evidence>
<evidence type="ECO:0000256" key="5">
    <source>
        <dbReference type="RuleBase" id="RU004508"/>
    </source>
</evidence>
<dbReference type="SUPFAM" id="SSF53383">
    <property type="entry name" value="PLP-dependent transferases"/>
    <property type="match status" value="1"/>
</dbReference>
<feature type="active site" description="Proton acceptor" evidence="3">
    <location>
        <position position="190"/>
    </location>
</feature>
<dbReference type="GO" id="GO:0030170">
    <property type="term" value="F:pyridoxal phosphate binding"/>
    <property type="evidence" value="ECO:0007669"/>
    <property type="project" value="TreeGrafter"/>
</dbReference>
<keyword evidence="6" id="KW-0032">Aminotransferase</keyword>
<dbReference type="GO" id="GO:0008483">
    <property type="term" value="F:transaminase activity"/>
    <property type="evidence" value="ECO:0007669"/>
    <property type="project" value="UniProtKB-KW"/>
</dbReference>
<dbReference type="PIRSF" id="PIRSF000390">
    <property type="entry name" value="PLP_StrS"/>
    <property type="match status" value="1"/>
</dbReference>
<evidence type="ECO:0000256" key="1">
    <source>
        <dbReference type="ARBA" id="ARBA00022898"/>
    </source>
</evidence>
<comment type="caution">
    <text evidence="6">The sequence shown here is derived from an EMBL/GenBank/DDBJ whole genome shotgun (WGS) entry which is preliminary data.</text>
</comment>
<dbReference type="InterPro" id="IPR015424">
    <property type="entry name" value="PyrdxlP-dep_Trfase"/>
</dbReference>
<name>A0A0P9J7U5_9PSED</name>
<dbReference type="InterPro" id="IPR015421">
    <property type="entry name" value="PyrdxlP-dep_Trfase_major"/>
</dbReference>
<dbReference type="GO" id="GO:0000271">
    <property type="term" value="P:polysaccharide biosynthetic process"/>
    <property type="evidence" value="ECO:0007669"/>
    <property type="project" value="TreeGrafter"/>
</dbReference>
<evidence type="ECO:0000256" key="2">
    <source>
        <dbReference type="ARBA" id="ARBA00037999"/>
    </source>
</evidence>
<dbReference type="PATRIC" id="fig|251702.3.peg.5631"/>
<proteinExistence type="inferred from homology"/>
<keyword evidence="6" id="KW-0808">Transferase</keyword>
<sequence>MEIPMENIPLFSAIKANAGLDFATPLKAVLDSHWYVLGNEVKLFEEEFAAYVGVQHCISVANGSDALELALKGLGVVVGDRVVAVANAGFYGSTAIHAVGATPVYADVDPATLTLCKNSLEAVIAKEKPAAIIVTHLYGQLANIEEIVKIASAAGIPVLEDCAQSHGARRNGKQAGSFGTIACFSFYPTKNLGALGDGGAVVTGDDALAARIRQLRQYGWDQKYRIAIPGGRNSRLDEMQAAILRIKLPHLDTWNEQRRSIAKRYNEAFAGLDIQLPSSVSDDYVAHLYVIRVKDRAALAAALKEKSVSTDIHYPIADHKQPAYAAAPSVALDVTERTCDTVISLPCFPGLSDDEVDRVIEAVTAHFSKEI</sequence>
<feature type="modified residue" description="N6-(pyridoxal phosphate)lysine" evidence="4">
    <location>
        <position position="190"/>
    </location>
</feature>
<reference evidence="6 7" key="1">
    <citation type="submission" date="2015-09" db="EMBL/GenBank/DDBJ databases">
        <title>Genome announcement of multiple Pseudomonas syringae strains.</title>
        <authorList>
            <person name="Thakur S."/>
            <person name="Wang P.W."/>
            <person name="Gong Y."/>
            <person name="Weir B.S."/>
            <person name="Guttman D.S."/>
        </authorList>
    </citation>
    <scope>NUCLEOTIDE SEQUENCE [LARGE SCALE GENOMIC DNA]</scope>
    <source>
        <strain evidence="6 7">ICMP4303</strain>
    </source>
</reference>
<dbReference type="PANTHER" id="PTHR30244:SF36">
    <property type="entry name" value="3-OXO-GLUCOSE-6-PHOSPHATE:GLUTAMATE AMINOTRANSFERASE"/>
    <property type="match status" value="1"/>
</dbReference>
<comment type="similarity">
    <text evidence="2 5">Belongs to the DegT/DnrJ/EryC1 family.</text>
</comment>